<dbReference type="RefSeq" id="WP_168885801.1">
    <property type="nucleotide sequence ID" value="NZ_JABAIL010000043.1"/>
</dbReference>
<reference evidence="1 2" key="1">
    <citation type="submission" date="2020-04" db="EMBL/GenBank/DDBJ databases">
        <title>Flammeovirga sp. SR4, a novel species isolated from seawater.</title>
        <authorList>
            <person name="Wang X."/>
        </authorList>
    </citation>
    <scope>NUCLEOTIDE SEQUENCE [LARGE SCALE GENOMIC DNA]</scope>
    <source>
        <strain evidence="1 2">SR4</strain>
    </source>
</reference>
<organism evidence="1 2">
    <name type="scientific">Flammeovirga agarivorans</name>
    <dbReference type="NCBI Taxonomy" id="2726742"/>
    <lineage>
        <taxon>Bacteria</taxon>
        <taxon>Pseudomonadati</taxon>
        <taxon>Bacteroidota</taxon>
        <taxon>Cytophagia</taxon>
        <taxon>Cytophagales</taxon>
        <taxon>Flammeovirgaceae</taxon>
        <taxon>Flammeovirga</taxon>
    </lineage>
</organism>
<evidence type="ECO:0008006" key="3">
    <source>
        <dbReference type="Google" id="ProtNLM"/>
    </source>
</evidence>
<dbReference type="Proteomes" id="UP000585050">
    <property type="component" value="Unassembled WGS sequence"/>
</dbReference>
<proteinExistence type="predicted"/>
<dbReference type="AlphaFoldDB" id="A0A7X8SRJ0"/>
<gene>
    <name evidence="1" type="ORF">HGP29_28110</name>
</gene>
<sequence length="138" mass="16712">MFKELIICLISLVLLSCNSKEIENCEKKTVHYSELPKEVKNVIFEDYFKDPHSSNIYSSFKDLNKPYRYFETTEQTFLPWIYDQYLHRIDDEKKFKIDITSEHGAKKIVLNDYLFVAMHYNIYERDSSKYSFTRYTLE</sequence>
<name>A0A7X8SRJ0_9BACT</name>
<accession>A0A7X8SRJ0</accession>
<evidence type="ECO:0000313" key="1">
    <source>
        <dbReference type="EMBL" id="NLR95097.1"/>
    </source>
</evidence>
<dbReference type="EMBL" id="JABAIL010000043">
    <property type="protein sequence ID" value="NLR95097.1"/>
    <property type="molecule type" value="Genomic_DNA"/>
</dbReference>
<dbReference type="PROSITE" id="PS51257">
    <property type="entry name" value="PROKAR_LIPOPROTEIN"/>
    <property type="match status" value="1"/>
</dbReference>
<keyword evidence="2" id="KW-1185">Reference proteome</keyword>
<evidence type="ECO:0000313" key="2">
    <source>
        <dbReference type="Proteomes" id="UP000585050"/>
    </source>
</evidence>
<comment type="caution">
    <text evidence="1">The sequence shown here is derived from an EMBL/GenBank/DDBJ whole genome shotgun (WGS) entry which is preliminary data.</text>
</comment>
<protein>
    <recommendedName>
        <fullName evidence="3">Lipoprotein</fullName>
    </recommendedName>
</protein>